<evidence type="ECO:0000313" key="3">
    <source>
        <dbReference type="Proteomes" id="UP000030661"/>
    </source>
</evidence>
<evidence type="ECO:0000256" key="1">
    <source>
        <dbReference type="SAM" id="SignalP"/>
    </source>
</evidence>
<feature type="signal peptide" evidence="1">
    <location>
        <begin position="1"/>
        <end position="23"/>
    </location>
</feature>
<evidence type="ECO:0000313" key="2">
    <source>
        <dbReference type="EMBL" id="GAK61449.1"/>
    </source>
</evidence>
<keyword evidence="3" id="KW-1185">Reference proteome</keyword>
<evidence type="ECO:0008006" key="4">
    <source>
        <dbReference type="Google" id="ProtNLM"/>
    </source>
</evidence>
<organism evidence="2">
    <name type="scientific">Vecturithrix granuli</name>
    <dbReference type="NCBI Taxonomy" id="1499967"/>
    <lineage>
        <taxon>Bacteria</taxon>
        <taxon>Candidatus Moduliflexota</taxon>
        <taxon>Candidatus Vecturitrichia</taxon>
        <taxon>Candidatus Vecturitrichales</taxon>
        <taxon>Candidatus Vecturitrichaceae</taxon>
        <taxon>Candidatus Vecturithrix</taxon>
    </lineage>
</organism>
<protein>
    <recommendedName>
        <fullName evidence="4">Porin domain-containing protein</fullName>
    </recommendedName>
</protein>
<dbReference type="SUPFAM" id="SSF56935">
    <property type="entry name" value="Porins"/>
    <property type="match status" value="1"/>
</dbReference>
<proteinExistence type="predicted"/>
<feature type="chain" id="PRO_5001755708" description="Porin domain-containing protein" evidence="1">
    <location>
        <begin position="24"/>
        <end position="352"/>
    </location>
</feature>
<sequence>MKVLRYAMIALCAMLLLAQGVWAEMTTTMSISGDVETNTTAEFLSEEGTDGDTDTSNMTNDGRVKVTFKGRTEGENGWYGAAVAQPLVSTDGATNVDDAYVEFGTSTFAIRVGRYEGEGGFSKGEDVYIAAAPGAPGRYEANYARGRFGTGYGHVGFHFSPSDTLKLYVDTTIGHTTQDDVAVNAFGVRPVVKFSNDTFTVKVTGDMMKFVPQDSDSDYDQTKWGFGVDASTKVGGVTIGAAVARGTVSGTDVDNVDWDDEYTLSTFGYATIPVMENDAIGAAIGYTMLSYDKSDDEAKNLEGYLVYIHQLPVEGLKIKFAGSFSTAAIEPEVGSDADNTAFGFRMRLNYDF</sequence>
<accession>A0A081CA44</accession>
<reference evidence="2" key="1">
    <citation type="journal article" date="2015" name="PeerJ">
        <title>First genomic representation of candidate bacterial phylum KSB3 points to enhanced environmental sensing as a trigger of wastewater bulking.</title>
        <authorList>
            <person name="Sekiguchi Y."/>
            <person name="Ohashi A."/>
            <person name="Parks D.H."/>
            <person name="Yamauchi T."/>
            <person name="Tyson G.W."/>
            <person name="Hugenholtz P."/>
        </authorList>
    </citation>
    <scope>NUCLEOTIDE SEQUENCE [LARGE SCALE GENOMIC DNA]</scope>
</reference>
<dbReference type="HOGENOM" id="CLU_728941_0_0_0"/>
<dbReference type="Proteomes" id="UP000030661">
    <property type="component" value="Unassembled WGS sequence"/>
</dbReference>
<dbReference type="AlphaFoldDB" id="A0A081CA44"/>
<keyword evidence="1" id="KW-0732">Signal</keyword>
<name>A0A081CA44_VECG1</name>
<dbReference type="EMBL" id="DF820479">
    <property type="protein sequence ID" value="GAK61449.1"/>
    <property type="molecule type" value="Genomic_DNA"/>
</dbReference>
<gene>
    <name evidence="2" type="ORF">U27_01349</name>
</gene>